<dbReference type="STRING" id="393762.SAMN05660472_01868"/>
<evidence type="ECO:0008006" key="4">
    <source>
        <dbReference type="Google" id="ProtNLM"/>
    </source>
</evidence>
<keyword evidence="1" id="KW-0812">Transmembrane</keyword>
<dbReference type="OrthoDB" id="2873920at2"/>
<feature type="transmembrane region" description="Helical" evidence="1">
    <location>
        <begin position="90"/>
        <end position="114"/>
    </location>
</feature>
<feature type="transmembrane region" description="Helical" evidence="1">
    <location>
        <begin position="190"/>
        <end position="212"/>
    </location>
</feature>
<keyword evidence="1" id="KW-1133">Transmembrane helix</keyword>
<dbReference type="RefSeq" id="WP_090553428.1">
    <property type="nucleotide sequence ID" value="NZ_FNFP01000003.1"/>
</dbReference>
<sequence>MHKVKELYKSFIMMFSEVIWIYYTIVMFTSIEWNEPAFFNATWFVIAGIMGYTLNVLLAKRSNHILLFLGNVLVVGLIMIQNWKSVVPEGFWIFGLVVSIGVSFIFIRSTRLVYRLPTRLEILRRFEGSVIYYIIFALIFTTNKWSNNIFHLFFTLAIIGSLMGMVLTLQNHEDVEGNQKTQIIKVGQSGWFAGVVSLLLISIPLLSLTLLLPSINRTLSTFGMGVLEGLKWIALKIGRFLGWLFSLLPDPQMEATPQMPLEPIAMPSDPVEDSLISIPYIWIIGIGAILSIVIAMWFFTKLNINRKLPKSIKPKDIIISKEPWWIKLKRTLKTYLQHLKLKWCMSFSCYYHHIIYWNYHQVLKWGKKKGLQKMKSETSQEYVKKIIAHIPEKEKNFSHKGQSYHLSQLLEGLNRDYQATYYGSKVEMSPKPEYKLLINHLQGICLKGKDL</sequence>
<feature type="transmembrane region" description="Helical" evidence="1">
    <location>
        <begin position="12"/>
        <end position="31"/>
    </location>
</feature>
<dbReference type="AlphaFoldDB" id="A0A1G9E7Y0"/>
<feature type="transmembrane region" description="Helical" evidence="1">
    <location>
        <begin position="126"/>
        <end position="143"/>
    </location>
</feature>
<feature type="transmembrane region" description="Helical" evidence="1">
    <location>
        <begin position="65"/>
        <end position="84"/>
    </location>
</feature>
<dbReference type="Proteomes" id="UP000198718">
    <property type="component" value="Unassembled WGS sequence"/>
</dbReference>
<feature type="transmembrane region" description="Helical" evidence="1">
    <location>
        <begin position="149"/>
        <end position="169"/>
    </location>
</feature>
<evidence type="ECO:0000313" key="2">
    <source>
        <dbReference type="EMBL" id="SDK72253.1"/>
    </source>
</evidence>
<protein>
    <recommendedName>
        <fullName evidence="4">DUF4129 domain-containing protein</fullName>
    </recommendedName>
</protein>
<reference evidence="2 3" key="1">
    <citation type="submission" date="2016-10" db="EMBL/GenBank/DDBJ databases">
        <authorList>
            <person name="de Groot N.N."/>
        </authorList>
    </citation>
    <scope>NUCLEOTIDE SEQUENCE [LARGE SCALE GENOMIC DNA]</scope>
    <source>
        <strain evidence="2 3">DSM 18346</strain>
    </source>
</reference>
<keyword evidence="3" id="KW-1185">Reference proteome</keyword>
<name>A0A1G9E7Y0_9FIRM</name>
<accession>A0A1G9E7Y0</accession>
<feature type="transmembrane region" description="Helical" evidence="1">
    <location>
        <begin position="280"/>
        <end position="300"/>
    </location>
</feature>
<proteinExistence type="predicted"/>
<organism evidence="2 3">
    <name type="scientific">Natronincola ferrireducens</name>
    <dbReference type="NCBI Taxonomy" id="393762"/>
    <lineage>
        <taxon>Bacteria</taxon>
        <taxon>Bacillati</taxon>
        <taxon>Bacillota</taxon>
        <taxon>Clostridia</taxon>
        <taxon>Peptostreptococcales</taxon>
        <taxon>Natronincolaceae</taxon>
        <taxon>Natronincola</taxon>
    </lineage>
</organism>
<keyword evidence="1" id="KW-0472">Membrane</keyword>
<evidence type="ECO:0000313" key="3">
    <source>
        <dbReference type="Proteomes" id="UP000198718"/>
    </source>
</evidence>
<feature type="transmembrane region" description="Helical" evidence="1">
    <location>
        <begin position="37"/>
        <end position="58"/>
    </location>
</feature>
<dbReference type="EMBL" id="FNFP01000003">
    <property type="protein sequence ID" value="SDK72253.1"/>
    <property type="molecule type" value="Genomic_DNA"/>
</dbReference>
<evidence type="ECO:0000256" key="1">
    <source>
        <dbReference type="SAM" id="Phobius"/>
    </source>
</evidence>
<gene>
    <name evidence="2" type="ORF">SAMN05660472_01868</name>
</gene>